<reference evidence="2" key="2">
    <citation type="submission" date="2025-08" db="UniProtKB">
        <authorList>
            <consortium name="Ensembl"/>
        </authorList>
    </citation>
    <scope>IDENTIFICATION</scope>
</reference>
<evidence type="ECO:0000256" key="1">
    <source>
        <dbReference type="SAM" id="MobiDB-lite"/>
    </source>
</evidence>
<sequence length="66" mass="6361">MAAPAARVVLGVACAALTPTFPGPVCLAVGSAPRGLGSGRLPRAAQRVPAGPGSGAPSSRTARRAQ</sequence>
<dbReference type="AlphaFoldDB" id="A0A673SLL4"/>
<evidence type="ECO:0000313" key="3">
    <source>
        <dbReference type="Proteomes" id="UP000472268"/>
    </source>
</evidence>
<organism evidence="2 3">
    <name type="scientific">Suricata suricatta</name>
    <name type="common">Meerkat</name>
    <dbReference type="NCBI Taxonomy" id="37032"/>
    <lineage>
        <taxon>Eukaryota</taxon>
        <taxon>Metazoa</taxon>
        <taxon>Chordata</taxon>
        <taxon>Craniata</taxon>
        <taxon>Vertebrata</taxon>
        <taxon>Euteleostomi</taxon>
        <taxon>Mammalia</taxon>
        <taxon>Eutheria</taxon>
        <taxon>Laurasiatheria</taxon>
        <taxon>Carnivora</taxon>
        <taxon>Feliformia</taxon>
        <taxon>Herpestidae</taxon>
        <taxon>Suricata</taxon>
    </lineage>
</organism>
<proteinExistence type="predicted"/>
<accession>A0A673SLL4</accession>
<name>A0A673SLL4_SURSU</name>
<evidence type="ECO:0000313" key="2">
    <source>
        <dbReference type="Ensembl" id="ENSSSUP00005001057.1"/>
    </source>
</evidence>
<reference evidence="2" key="3">
    <citation type="submission" date="2025-09" db="UniProtKB">
        <authorList>
            <consortium name="Ensembl"/>
        </authorList>
    </citation>
    <scope>IDENTIFICATION</scope>
</reference>
<feature type="region of interest" description="Disordered" evidence="1">
    <location>
        <begin position="35"/>
        <end position="66"/>
    </location>
</feature>
<dbReference type="OMA" id="FPGPLCL"/>
<dbReference type="Ensembl" id="ENSSSUT00005001262.1">
    <property type="protein sequence ID" value="ENSSSUP00005001057.1"/>
    <property type="gene ID" value="ENSSSUG00005000764.1"/>
</dbReference>
<protein>
    <submittedName>
        <fullName evidence="2">Uncharacterized protein</fullName>
    </submittedName>
</protein>
<reference evidence="2 3" key="1">
    <citation type="submission" date="2019-05" db="EMBL/GenBank/DDBJ databases">
        <title>A Chromosome-scale Meerkat (S. suricatta) Genome Assembly.</title>
        <authorList>
            <person name="Dudchenko O."/>
            <person name="Lieberman Aiden E."/>
            <person name="Tung J."/>
            <person name="Barreiro L.B."/>
            <person name="Clutton-Brock T.H."/>
        </authorList>
    </citation>
    <scope>NUCLEOTIDE SEQUENCE [LARGE SCALE GENOMIC DNA]</scope>
</reference>
<keyword evidence="3" id="KW-1185">Reference proteome</keyword>
<dbReference type="Proteomes" id="UP000472268">
    <property type="component" value="Chromosome 6"/>
</dbReference>